<name>A0A094YTF8_9PROT</name>
<proteinExistence type="predicted"/>
<accession>A0A094YTF8</accession>
<keyword evidence="2" id="KW-1185">Reference proteome</keyword>
<gene>
    <name evidence="1" type="ORF">AtDm6_1345</name>
</gene>
<reference evidence="1 2" key="1">
    <citation type="submission" date="2014-06" db="EMBL/GenBank/DDBJ databases">
        <title>Functional and comparative genomic analyses of the Drosophila gut microbiota identify candidate symbiosis factors.</title>
        <authorList>
            <person name="Newell P.D."/>
            <person name="Chaston J.M."/>
            <person name="Douglas A.E."/>
        </authorList>
    </citation>
    <scope>NUCLEOTIDE SEQUENCE [LARGE SCALE GENOMIC DNA]</scope>
    <source>
        <strain evidence="1 2">DmCS_006</strain>
    </source>
</reference>
<dbReference type="PATRIC" id="fig|104102.7.peg.1335"/>
<dbReference type="Proteomes" id="UP000029448">
    <property type="component" value="Unassembled WGS sequence"/>
</dbReference>
<evidence type="ECO:0000313" key="1">
    <source>
        <dbReference type="EMBL" id="KGB23934.1"/>
    </source>
</evidence>
<dbReference type="EMBL" id="JOKM01000053">
    <property type="protein sequence ID" value="KGB23934.1"/>
    <property type="molecule type" value="Genomic_DNA"/>
</dbReference>
<sequence>MDSAIALPSLRKGGRNPVEAGICGISLYSAPVFSDEQGDLAMIAKKAHP</sequence>
<protein>
    <submittedName>
        <fullName evidence="1">Uncharacterized protein</fullName>
    </submittedName>
</protein>
<dbReference type="AlphaFoldDB" id="A0A094YTF8"/>
<comment type="caution">
    <text evidence="1">The sequence shown here is derived from an EMBL/GenBank/DDBJ whole genome shotgun (WGS) entry which is preliminary data.</text>
</comment>
<dbReference type="STRING" id="104102.AtDm6_1345"/>
<organism evidence="1 2">
    <name type="scientific">Acetobacter tropicalis</name>
    <dbReference type="NCBI Taxonomy" id="104102"/>
    <lineage>
        <taxon>Bacteria</taxon>
        <taxon>Pseudomonadati</taxon>
        <taxon>Pseudomonadota</taxon>
        <taxon>Alphaproteobacteria</taxon>
        <taxon>Acetobacterales</taxon>
        <taxon>Acetobacteraceae</taxon>
        <taxon>Acetobacter</taxon>
    </lineage>
</organism>
<evidence type="ECO:0000313" key="2">
    <source>
        <dbReference type="Proteomes" id="UP000029448"/>
    </source>
</evidence>